<dbReference type="PANTHER" id="PTHR34309">
    <property type="entry name" value="SLR1406 PROTEIN"/>
    <property type="match status" value="1"/>
</dbReference>
<keyword evidence="1" id="KW-0732">Signal</keyword>
<protein>
    <submittedName>
        <fullName evidence="2">PduO protein</fullName>
    </submittedName>
</protein>
<evidence type="ECO:0000313" key="3">
    <source>
        <dbReference type="Proteomes" id="UP000223913"/>
    </source>
</evidence>
<dbReference type="PANTHER" id="PTHR34309:SF1">
    <property type="entry name" value="PROTEIN GLCG"/>
    <property type="match status" value="1"/>
</dbReference>
<reference evidence="2 3" key="1">
    <citation type="submission" date="2017-10" db="EMBL/GenBank/DDBJ databases">
        <title>The draft genome sequence of Lewinella nigricans NBRC 102662.</title>
        <authorList>
            <person name="Wang K."/>
        </authorList>
    </citation>
    <scope>NUCLEOTIDE SEQUENCE [LARGE SCALE GENOMIC DNA]</scope>
    <source>
        <strain evidence="2 3">NBRC 102662</strain>
    </source>
</reference>
<feature type="signal peptide" evidence="1">
    <location>
        <begin position="1"/>
        <end position="22"/>
    </location>
</feature>
<dbReference type="InterPro" id="IPR005624">
    <property type="entry name" value="PduO/GlcC-like"/>
</dbReference>
<proteinExistence type="predicted"/>
<dbReference type="InterPro" id="IPR052517">
    <property type="entry name" value="GlcG_carb_metab_protein"/>
</dbReference>
<dbReference type="AlphaFoldDB" id="A0A2D0N2Y7"/>
<sequence>MYQTNTLLIILLALAGAFPCLAQDKNPFQLPGDITVDQTTAILQAAEKLARSRNIPVNIAIVDAGANLKAFLRMDGSYLGSIDVAIKKAKTARYFNIPTGELGKITQPGGAIYQIELSNDGLITFPGGVPIKDQQGVIIGAIGISGGSIEEDHQIAMEAAGSIL</sequence>
<feature type="chain" id="PRO_5012767954" evidence="1">
    <location>
        <begin position="23"/>
        <end position="164"/>
    </location>
</feature>
<keyword evidence="3" id="KW-1185">Reference proteome</keyword>
<dbReference type="RefSeq" id="WP_099153888.1">
    <property type="nucleotide sequence ID" value="NZ_PDUD01000037.1"/>
</dbReference>
<gene>
    <name evidence="2" type="ORF">CRP01_30650</name>
</gene>
<dbReference type="Proteomes" id="UP000223913">
    <property type="component" value="Unassembled WGS sequence"/>
</dbReference>
<dbReference type="OrthoDB" id="9778896at2"/>
<comment type="caution">
    <text evidence="2">The sequence shown here is derived from an EMBL/GenBank/DDBJ whole genome shotgun (WGS) entry which is preliminary data.</text>
</comment>
<organism evidence="2 3">
    <name type="scientific">Flavilitoribacter nigricans (strain ATCC 23147 / DSM 23189 / NBRC 102662 / NCIMB 1420 / SS-2)</name>
    <name type="common">Lewinella nigricans</name>
    <dbReference type="NCBI Taxonomy" id="1122177"/>
    <lineage>
        <taxon>Bacteria</taxon>
        <taxon>Pseudomonadati</taxon>
        <taxon>Bacteroidota</taxon>
        <taxon>Saprospiria</taxon>
        <taxon>Saprospirales</taxon>
        <taxon>Lewinellaceae</taxon>
        <taxon>Flavilitoribacter</taxon>
    </lineage>
</organism>
<dbReference type="InterPro" id="IPR038084">
    <property type="entry name" value="PduO/GlcC-like_sf"/>
</dbReference>
<name>A0A2D0N2Y7_FLAN2</name>
<dbReference type="SUPFAM" id="SSF143744">
    <property type="entry name" value="GlcG-like"/>
    <property type="match status" value="1"/>
</dbReference>
<dbReference type="Pfam" id="PF03928">
    <property type="entry name" value="HbpS-like"/>
    <property type="match status" value="1"/>
</dbReference>
<evidence type="ECO:0000256" key="1">
    <source>
        <dbReference type="SAM" id="SignalP"/>
    </source>
</evidence>
<accession>A0A2D0N2Y7</accession>
<dbReference type="EMBL" id="PDUD01000037">
    <property type="protein sequence ID" value="PHN02746.1"/>
    <property type="molecule type" value="Genomic_DNA"/>
</dbReference>
<dbReference type="Gene3D" id="3.30.450.150">
    <property type="entry name" value="Haem-degrading domain"/>
    <property type="match status" value="1"/>
</dbReference>
<evidence type="ECO:0000313" key="2">
    <source>
        <dbReference type="EMBL" id="PHN02746.1"/>
    </source>
</evidence>